<accession>E3K5G5</accession>
<proteinExistence type="predicted"/>
<protein>
    <recommendedName>
        <fullName evidence="4">Secreted protein</fullName>
    </recommendedName>
</protein>
<reference evidence="3" key="2">
    <citation type="journal article" date="2011" name="Proc. Natl. Acad. Sci. U.S.A.">
        <title>Obligate biotrophy features unraveled by the genomic analysis of rust fungi.</title>
        <authorList>
            <person name="Duplessis S."/>
            <person name="Cuomo C.A."/>
            <person name="Lin Y.-C."/>
            <person name="Aerts A."/>
            <person name="Tisserant E."/>
            <person name="Veneault-Fourrey C."/>
            <person name="Joly D.L."/>
            <person name="Hacquard S."/>
            <person name="Amselem J."/>
            <person name="Cantarel B.L."/>
            <person name="Chiu R."/>
            <person name="Coutinho P.M."/>
            <person name="Feau N."/>
            <person name="Field M."/>
            <person name="Frey P."/>
            <person name="Gelhaye E."/>
            <person name="Goldberg J."/>
            <person name="Grabherr M.G."/>
            <person name="Kodira C.D."/>
            <person name="Kohler A."/>
            <person name="Kuees U."/>
            <person name="Lindquist E.A."/>
            <person name="Lucas S.M."/>
            <person name="Mago R."/>
            <person name="Mauceli E."/>
            <person name="Morin E."/>
            <person name="Murat C."/>
            <person name="Pangilinan J.L."/>
            <person name="Park R."/>
            <person name="Pearson M."/>
            <person name="Quesneville H."/>
            <person name="Rouhier N."/>
            <person name="Sakthikumar S."/>
            <person name="Salamov A.A."/>
            <person name="Schmutz J."/>
            <person name="Selles B."/>
            <person name="Shapiro H."/>
            <person name="Tanguay P."/>
            <person name="Tuskan G.A."/>
            <person name="Henrissat B."/>
            <person name="Van de Peer Y."/>
            <person name="Rouze P."/>
            <person name="Ellis J.G."/>
            <person name="Dodds P.N."/>
            <person name="Schein J.E."/>
            <person name="Zhong S."/>
            <person name="Hamelin R.C."/>
            <person name="Grigoriev I.V."/>
            <person name="Szabo L.J."/>
            <person name="Martin F."/>
        </authorList>
    </citation>
    <scope>NUCLEOTIDE SEQUENCE [LARGE SCALE GENOMIC DNA]</scope>
    <source>
        <strain evidence="3">CRL 75-36-700-3 / race SCCL</strain>
    </source>
</reference>
<dbReference type="AlphaFoldDB" id="E3K5G5"/>
<dbReference type="Proteomes" id="UP000008783">
    <property type="component" value="Unassembled WGS sequence"/>
</dbReference>
<dbReference type="VEuPathDB" id="FungiDB:PGTG_05772"/>
<gene>
    <name evidence="2" type="ORF">PGTG_05772</name>
</gene>
<feature type="chain" id="PRO_5003173013" description="Secreted protein" evidence="1">
    <location>
        <begin position="25"/>
        <end position="141"/>
    </location>
</feature>
<sequence length="141" mass="15195">MFRDMNILKAACVAILLLTLPVLAIGPGSTNNCQGKHQLIADAEVDSYGWPRVGDCGPYKVGGTRYHCRNLRKKLYYRCDGCRNLHRENTGTTIGSVDGTTCPSDHLGIEDLKPPLLDLLSNFGRVHPSASSAPGPSNSGK</sequence>
<feature type="signal peptide" evidence="1">
    <location>
        <begin position="1"/>
        <end position="24"/>
    </location>
</feature>
<dbReference type="RefSeq" id="XP_003323870.2">
    <property type="nucleotide sequence ID" value="XM_003323822.2"/>
</dbReference>
<evidence type="ECO:0000256" key="1">
    <source>
        <dbReference type="SAM" id="SignalP"/>
    </source>
</evidence>
<keyword evidence="1" id="KW-0732">Signal</keyword>
<reference key="1">
    <citation type="submission" date="2007-01" db="EMBL/GenBank/DDBJ databases">
        <title>The Genome Sequence of Puccinia graminis f. sp. tritici Strain CRL 75-36-700-3.</title>
        <authorList>
            <consortium name="The Broad Institute Genome Sequencing Platform"/>
            <person name="Birren B."/>
            <person name="Lander E."/>
            <person name="Galagan J."/>
            <person name="Nusbaum C."/>
            <person name="Devon K."/>
            <person name="Cuomo C."/>
            <person name="Jaffe D."/>
            <person name="Butler J."/>
            <person name="Alvarez P."/>
            <person name="Gnerre S."/>
            <person name="Grabherr M."/>
            <person name="Mauceli E."/>
            <person name="Brockman W."/>
            <person name="Young S."/>
            <person name="LaButti K."/>
            <person name="Sykes S."/>
            <person name="DeCaprio D."/>
            <person name="Crawford M."/>
            <person name="Koehrsen M."/>
            <person name="Engels R."/>
            <person name="Montgomery P."/>
            <person name="Pearson M."/>
            <person name="Howarth C."/>
            <person name="Larson L."/>
            <person name="White J."/>
            <person name="Zeng Q."/>
            <person name="Kodira C."/>
            <person name="Yandava C."/>
            <person name="Alvarado L."/>
            <person name="O'Leary S."/>
            <person name="Szabo L."/>
            <person name="Dean R."/>
            <person name="Schein J."/>
        </authorList>
    </citation>
    <scope>NUCLEOTIDE SEQUENCE</scope>
    <source>
        <strain>CRL 75-36-700-3</strain>
    </source>
</reference>
<dbReference type="GeneID" id="10531273"/>
<dbReference type="EMBL" id="DS178273">
    <property type="protein sequence ID" value="EFP79451.2"/>
    <property type="molecule type" value="Genomic_DNA"/>
</dbReference>
<organism evidence="2 3">
    <name type="scientific">Puccinia graminis f. sp. tritici (strain CRL 75-36-700-3 / race SCCL)</name>
    <name type="common">Black stem rust fungus</name>
    <dbReference type="NCBI Taxonomy" id="418459"/>
    <lineage>
        <taxon>Eukaryota</taxon>
        <taxon>Fungi</taxon>
        <taxon>Dikarya</taxon>
        <taxon>Basidiomycota</taxon>
        <taxon>Pucciniomycotina</taxon>
        <taxon>Pucciniomycetes</taxon>
        <taxon>Pucciniales</taxon>
        <taxon>Pucciniaceae</taxon>
        <taxon>Puccinia</taxon>
    </lineage>
</organism>
<name>E3K5G5_PUCGT</name>
<dbReference type="KEGG" id="pgr:PGTG_05772"/>
<evidence type="ECO:0008006" key="4">
    <source>
        <dbReference type="Google" id="ProtNLM"/>
    </source>
</evidence>
<keyword evidence="3" id="KW-1185">Reference proteome</keyword>
<evidence type="ECO:0000313" key="2">
    <source>
        <dbReference type="EMBL" id="EFP79451.2"/>
    </source>
</evidence>
<evidence type="ECO:0000313" key="3">
    <source>
        <dbReference type="Proteomes" id="UP000008783"/>
    </source>
</evidence>
<dbReference type="OrthoDB" id="2510776at2759"/>
<dbReference type="HOGENOM" id="CLU_152097_0_0_1"/>
<dbReference type="InParanoid" id="E3K5G5"/>